<evidence type="ECO:0000313" key="4">
    <source>
        <dbReference type="Proteomes" id="UP000234323"/>
    </source>
</evidence>
<feature type="domain" description="MACPF-like" evidence="1">
    <location>
        <begin position="188"/>
        <end position="372"/>
    </location>
</feature>
<dbReference type="Pfam" id="PF22693">
    <property type="entry name" value="MACPF_1"/>
    <property type="match status" value="1"/>
</dbReference>
<dbReference type="Proteomes" id="UP000234323">
    <property type="component" value="Unassembled WGS sequence"/>
</dbReference>
<organism evidence="3 4">
    <name type="scientific">Rhizophagus irregularis</name>
    <dbReference type="NCBI Taxonomy" id="588596"/>
    <lineage>
        <taxon>Eukaryota</taxon>
        <taxon>Fungi</taxon>
        <taxon>Fungi incertae sedis</taxon>
        <taxon>Mucoromycota</taxon>
        <taxon>Glomeromycotina</taxon>
        <taxon>Glomeromycetes</taxon>
        <taxon>Glomerales</taxon>
        <taxon>Glomeraceae</taxon>
        <taxon>Rhizophagus</taxon>
    </lineage>
</organism>
<dbReference type="VEuPathDB" id="FungiDB:FUN_014191"/>
<accession>A0A2I1GXZ2</accession>
<feature type="domain" description="DUF7431" evidence="2">
    <location>
        <begin position="380"/>
        <end position="641"/>
    </location>
</feature>
<name>A0A2I1GXZ2_9GLOM</name>
<dbReference type="VEuPathDB" id="FungiDB:RhiirFUN_005067"/>
<evidence type="ECO:0000259" key="2">
    <source>
        <dbReference type="Pfam" id="PF24209"/>
    </source>
</evidence>
<evidence type="ECO:0000313" key="3">
    <source>
        <dbReference type="EMBL" id="PKY51495.1"/>
    </source>
</evidence>
<reference evidence="3 4" key="1">
    <citation type="submission" date="2015-10" db="EMBL/GenBank/DDBJ databases">
        <title>Genome analyses suggest a sexual origin of heterokaryosis in a supposedly ancient asexual fungus.</title>
        <authorList>
            <person name="Ropars J."/>
            <person name="Sedzielewska K."/>
            <person name="Noel J."/>
            <person name="Charron P."/>
            <person name="Farinelli L."/>
            <person name="Marton T."/>
            <person name="Kruger M."/>
            <person name="Pelin A."/>
            <person name="Brachmann A."/>
            <person name="Corradi N."/>
        </authorList>
    </citation>
    <scope>NUCLEOTIDE SEQUENCE [LARGE SCALE GENOMIC DNA]</scope>
    <source>
        <strain evidence="3 4">A4</strain>
    </source>
</reference>
<dbReference type="InterPro" id="IPR055854">
    <property type="entry name" value="DUF7431"/>
</dbReference>
<dbReference type="InterPro" id="IPR054586">
    <property type="entry name" value="MACPF_1_fungal"/>
</dbReference>
<dbReference type="AlphaFoldDB" id="A0A2I1GXZ2"/>
<sequence length="658" mass="74905">MSLFIRKLLNKNVDVSVQTGIQPSQSVLISLNLNNNLSDIRQILKQNSEIKMNDTLSFAKKTSRVNSDGTTDYVLSEIAGEDECEKILDNIIEEIDDNIILYLIKNSKPNWKFLSGKCNLEYGRTITLDGIKKAENKAFTMINCEMTEIGAEGCRKEMIEFNSNEDRIMKTELSFSGNIDVQDFVKFGVSISVSTSKSSRSKAETSSVCNFTEFGKVSLKLSEYLKPTPEFINVVEEAIKSNDPRGGFKRITEEFGQFIPTEVILGGRAYFKGVKISKESSEENVNKGTVSVATPASNIGLGHSSENSIGNANYTKHECFKLIGGEQPDSLEDFDEKAWVKSLLDFRNWDCIQLKDPISIFQLLDEELRKEIILCIGKRILHLSFEEINYQLEEPDRPKVIELNIPSNISDIIQNEDAKCNIFATVIDKKEVGNDYFSCQILFPPNGKPRLIIHCIQNKFKKRKCHLSIGWMVIGYYVNFKFILRDFDTRLETFSSRFNSLNKHFGTGFLEFKYNSTVDSISCLGIPLLSELKSSNRSSVIGHHFFNDEKNNRIGSYIFSYCLKNKNYVNLPDFTLCTLIISKYHTPNAYGILPFEENGIVESLGPKYISLHSKGENDCGPIFPKQKQKEIKIKYICKSKKLKNLRYAYFATDEFFLE</sequence>
<keyword evidence="4" id="KW-1185">Reference proteome</keyword>
<proteinExistence type="predicted"/>
<evidence type="ECO:0000259" key="1">
    <source>
        <dbReference type="Pfam" id="PF22693"/>
    </source>
</evidence>
<dbReference type="OrthoDB" id="2347978at2759"/>
<evidence type="ECO:0008006" key="5">
    <source>
        <dbReference type="Google" id="ProtNLM"/>
    </source>
</evidence>
<dbReference type="VEuPathDB" id="FungiDB:RhiirA1_491738"/>
<protein>
    <recommendedName>
        <fullName evidence="5">MACPF domain-containing protein</fullName>
    </recommendedName>
</protein>
<dbReference type="EMBL" id="LLXI01001034">
    <property type="protein sequence ID" value="PKY51495.1"/>
    <property type="molecule type" value="Genomic_DNA"/>
</dbReference>
<dbReference type="Pfam" id="PF24209">
    <property type="entry name" value="DUF7431"/>
    <property type="match status" value="1"/>
</dbReference>
<gene>
    <name evidence="3" type="ORF">RhiirA4_446843</name>
</gene>
<comment type="caution">
    <text evidence="3">The sequence shown here is derived from an EMBL/GenBank/DDBJ whole genome shotgun (WGS) entry which is preliminary data.</text>
</comment>